<feature type="transmembrane region" description="Helical" evidence="4">
    <location>
        <begin position="512"/>
        <end position="538"/>
    </location>
</feature>
<feature type="compositionally biased region" description="Polar residues" evidence="3">
    <location>
        <begin position="751"/>
        <end position="764"/>
    </location>
</feature>
<dbReference type="GO" id="GO:0045499">
    <property type="term" value="F:chemorepellent activity"/>
    <property type="evidence" value="ECO:0007669"/>
    <property type="project" value="TreeGrafter"/>
</dbReference>
<dbReference type="InterPro" id="IPR036352">
    <property type="entry name" value="Semap_dom_sf"/>
</dbReference>
<protein>
    <recommendedName>
        <fullName evidence="5">Sema domain-containing protein</fullName>
    </recommendedName>
</protein>
<dbReference type="Gene3D" id="2.130.10.10">
    <property type="entry name" value="YVTN repeat-like/Quinoprotein amine dehydrogenase"/>
    <property type="match status" value="1"/>
</dbReference>
<feature type="domain" description="Sema" evidence="5">
    <location>
        <begin position="1"/>
        <end position="425"/>
    </location>
</feature>
<reference evidence="6" key="1">
    <citation type="submission" date="2025-08" db="UniProtKB">
        <authorList>
            <consortium name="Ensembl"/>
        </authorList>
    </citation>
    <scope>IDENTIFICATION</scope>
</reference>
<dbReference type="PANTHER" id="PTHR11036">
    <property type="entry name" value="SEMAPHORIN"/>
    <property type="match status" value="1"/>
</dbReference>
<dbReference type="InterPro" id="IPR001627">
    <property type="entry name" value="Semap_dom"/>
</dbReference>
<dbReference type="GO" id="GO:0005886">
    <property type="term" value="C:plasma membrane"/>
    <property type="evidence" value="ECO:0007669"/>
    <property type="project" value="TreeGrafter"/>
</dbReference>
<dbReference type="Proteomes" id="UP000694427">
    <property type="component" value="Unplaced"/>
</dbReference>
<evidence type="ECO:0000313" key="7">
    <source>
        <dbReference type="Proteomes" id="UP000694427"/>
    </source>
</evidence>
<dbReference type="Gene3D" id="3.30.1680.10">
    <property type="entry name" value="ligand-binding face of the semaphorins, domain 2"/>
    <property type="match status" value="1"/>
</dbReference>
<dbReference type="SUPFAM" id="SSF101912">
    <property type="entry name" value="Sema domain"/>
    <property type="match status" value="1"/>
</dbReference>
<keyword evidence="4" id="KW-1133">Transmembrane helix</keyword>
<evidence type="ECO:0000256" key="4">
    <source>
        <dbReference type="SAM" id="Phobius"/>
    </source>
</evidence>
<dbReference type="SUPFAM" id="SSF103575">
    <property type="entry name" value="Plexin repeat"/>
    <property type="match status" value="1"/>
</dbReference>
<gene>
    <name evidence="6" type="primary">sema6cb</name>
</gene>
<dbReference type="Pfam" id="PF01403">
    <property type="entry name" value="Sema"/>
    <property type="match status" value="1"/>
</dbReference>
<dbReference type="PROSITE" id="PS51004">
    <property type="entry name" value="SEMA"/>
    <property type="match status" value="1"/>
</dbReference>
<dbReference type="GO" id="GO:0030335">
    <property type="term" value="P:positive regulation of cell migration"/>
    <property type="evidence" value="ECO:0007669"/>
    <property type="project" value="TreeGrafter"/>
</dbReference>
<evidence type="ECO:0000259" key="5">
    <source>
        <dbReference type="PROSITE" id="PS51004"/>
    </source>
</evidence>
<keyword evidence="7" id="KW-1185">Reference proteome</keyword>
<reference evidence="6" key="2">
    <citation type="submission" date="2025-09" db="UniProtKB">
        <authorList>
            <consortium name="Ensembl"/>
        </authorList>
    </citation>
    <scope>IDENTIFICATION</scope>
</reference>
<dbReference type="PANTHER" id="PTHR11036:SF11">
    <property type="entry name" value="SEMAPHORIN-6C"/>
    <property type="match status" value="1"/>
</dbReference>
<sequence>MIVCLSVWQKLTWKTKDVEKCTVRGKNSDECYNYIKVLVPRNDETLFACGTNAFNPTCRNYKMSSLDQDGEEVVGQARCPFESRQSNVGLFAGGDFYSATMTDFLASDAVIYRSLGESSPVLRTVKYDSKWLREPHFLHAIEYGNYIYFFLSEIAVEYTTLGKVVFSRVARVCKNDNGGSPRVLERYWTSFLKARLNCSVPGDSFFYFDVLQSLTNVMQINHRPAVLGVFTTQANSITGSAVCAFYMDDIEKVFNGKFKEQRNSESAWTPVPDEMVPKPRPGSCAGDGPAAGYKSSTDFPDETLTFIKSYPLMDEAVPSVNNRPCFTRTTSRFKLTQIAVDTAAGPYKNYTVLFLGSENGRVLKILASMHPNSTYSTQVLEDIDVYNPNKCNVRGEDRRILGLELDKDHHALFVAFSSCVIRVPLSRCSDYDICKKSCLSSRDPYCIWLSAGNCATVAPGFKPTQSLTQPKGRLKDLEFSPLKILHSSRSLPLSAGVRRPPEVDKSNHSVHYTLLIACVLVAFVLGAFLSGFLVSCYCNHNVNKTKRLSKDPEAPIPHALSLRSLAKLNGLLEGQNKDEKLEVSSPKLYNSFFANGKEQAHRRNAHHAAMTELIHPHHHHSAELSGLPTPDSTPELPIKSMKSHNMGASRATTGMQHQIFPFSQGLTNGQVLGSSAHMEERKVHNAERVASQPYHCYPHKIVDVTSLDELLKHIHEINVATGKSPTVLTSSMSANAGQMAFANRVQPQIPETESAPYYSSSTLPRDSLTRRMDVPPEIPPHHQSTLERVSRHPSQRHSLITTPKMPSGGVVPRQHSFNQRSAHQPLLLSRMNSNGSSSGCDVWHPLIPNGYLSRQHSYSEQPEVHRGAIVRRTASLKPDVPPKPLFIPASSPVNQAGKFNY</sequence>
<dbReference type="Ensembl" id="ENSCCRT00010049422.1">
    <property type="protein sequence ID" value="ENSCCRP00010045091.1"/>
    <property type="gene ID" value="ENSCCRG00010016078.1"/>
</dbReference>
<comment type="caution">
    <text evidence="2">Lacks conserved residue(s) required for the propagation of feature annotation.</text>
</comment>
<dbReference type="GO" id="GO:0007411">
    <property type="term" value="P:axon guidance"/>
    <property type="evidence" value="ECO:0007669"/>
    <property type="project" value="TreeGrafter"/>
</dbReference>
<dbReference type="GO" id="GO:0071526">
    <property type="term" value="P:semaphorin-plexin signaling pathway"/>
    <property type="evidence" value="ECO:0007669"/>
    <property type="project" value="TreeGrafter"/>
</dbReference>
<accession>A0A8C1KBM3</accession>
<keyword evidence="4" id="KW-0472">Membrane</keyword>
<evidence type="ECO:0000313" key="6">
    <source>
        <dbReference type="Ensembl" id="ENSCCRP00010045091.1"/>
    </source>
</evidence>
<dbReference type="SMART" id="SM00630">
    <property type="entry name" value="Sema"/>
    <property type="match status" value="1"/>
</dbReference>
<dbReference type="GO" id="GO:0001755">
    <property type="term" value="P:neural crest cell migration"/>
    <property type="evidence" value="ECO:0007669"/>
    <property type="project" value="TreeGrafter"/>
</dbReference>
<keyword evidence="1" id="KW-0325">Glycoprotein</keyword>
<keyword evidence="4" id="KW-0812">Transmembrane</keyword>
<name>A0A8C1KBM3_CYPCA</name>
<dbReference type="GO" id="GO:0030215">
    <property type="term" value="F:semaphorin receptor binding"/>
    <property type="evidence" value="ECO:0007669"/>
    <property type="project" value="InterPro"/>
</dbReference>
<dbReference type="AlphaFoldDB" id="A0A8C1KBM3"/>
<organism evidence="6 7">
    <name type="scientific">Cyprinus carpio</name>
    <name type="common">Common carp</name>
    <dbReference type="NCBI Taxonomy" id="7962"/>
    <lineage>
        <taxon>Eukaryota</taxon>
        <taxon>Metazoa</taxon>
        <taxon>Chordata</taxon>
        <taxon>Craniata</taxon>
        <taxon>Vertebrata</taxon>
        <taxon>Euteleostomi</taxon>
        <taxon>Actinopterygii</taxon>
        <taxon>Neopterygii</taxon>
        <taxon>Teleostei</taxon>
        <taxon>Ostariophysi</taxon>
        <taxon>Cypriniformes</taxon>
        <taxon>Cyprinidae</taxon>
        <taxon>Cyprininae</taxon>
        <taxon>Cyprinus</taxon>
    </lineage>
</organism>
<evidence type="ECO:0000256" key="3">
    <source>
        <dbReference type="SAM" id="MobiDB-lite"/>
    </source>
</evidence>
<dbReference type="InterPro" id="IPR027231">
    <property type="entry name" value="Semaphorin"/>
</dbReference>
<proteinExistence type="predicted"/>
<evidence type="ECO:0000256" key="2">
    <source>
        <dbReference type="PROSITE-ProRule" id="PRU00352"/>
    </source>
</evidence>
<dbReference type="InterPro" id="IPR015943">
    <property type="entry name" value="WD40/YVTN_repeat-like_dom_sf"/>
</dbReference>
<feature type="region of interest" description="Disordered" evidence="3">
    <location>
        <begin position="751"/>
        <end position="810"/>
    </location>
</feature>
<evidence type="ECO:0000256" key="1">
    <source>
        <dbReference type="ARBA" id="ARBA00023180"/>
    </source>
</evidence>